<name>A0ABW7HGR1_9BURK</name>
<protein>
    <submittedName>
        <fullName evidence="1">Uncharacterized protein</fullName>
    </submittedName>
</protein>
<organism evidence="1 2">
    <name type="scientific">Pelomonas candidula</name>
    <dbReference type="NCBI Taxonomy" id="3299025"/>
    <lineage>
        <taxon>Bacteria</taxon>
        <taxon>Pseudomonadati</taxon>
        <taxon>Pseudomonadota</taxon>
        <taxon>Betaproteobacteria</taxon>
        <taxon>Burkholderiales</taxon>
        <taxon>Sphaerotilaceae</taxon>
        <taxon>Roseateles</taxon>
    </lineage>
</organism>
<dbReference type="RefSeq" id="WP_394415287.1">
    <property type="nucleotide sequence ID" value="NZ_JBIGIC010000011.1"/>
</dbReference>
<dbReference type="EMBL" id="JBIGIC010000011">
    <property type="protein sequence ID" value="MFG6489104.1"/>
    <property type="molecule type" value="Genomic_DNA"/>
</dbReference>
<reference evidence="1 2" key="1">
    <citation type="submission" date="2024-08" db="EMBL/GenBank/DDBJ databases">
        <authorList>
            <person name="Lu H."/>
        </authorList>
    </citation>
    <scope>NUCLEOTIDE SEQUENCE [LARGE SCALE GENOMIC DNA]</scope>
    <source>
        <strain evidence="1 2">BYS78W</strain>
    </source>
</reference>
<keyword evidence="2" id="KW-1185">Reference proteome</keyword>
<proteinExistence type="predicted"/>
<accession>A0ABW7HGR1</accession>
<comment type="caution">
    <text evidence="1">The sequence shown here is derived from an EMBL/GenBank/DDBJ whole genome shotgun (WGS) entry which is preliminary data.</text>
</comment>
<dbReference type="Proteomes" id="UP001606134">
    <property type="component" value="Unassembled WGS sequence"/>
</dbReference>
<sequence>MSDVTLAITAPTHGSVLTAPVALRGTATGNTAGLFFKWFSSLNANANATHPELLPTDYTAASLAGSLTALAEFGTHTVVLAATDQLGIDLPSIKAVKRAALAGGAPPASPAPCVVHQLAGSTLRTPATAGASLSKAGATIEFLAPGNWTDAGYRQLNGVGLHLHLAPVSGATAANSADVPLDLPALPVFTADNKVWLRYAGPLPGNLGTGAHVLSLVATAGTGSLTVTRQINLTA</sequence>
<gene>
    <name evidence="1" type="ORF">ACG04R_20630</name>
</gene>
<evidence type="ECO:0000313" key="1">
    <source>
        <dbReference type="EMBL" id="MFG6489104.1"/>
    </source>
</evidence>
<evidence type="ECO:0000313" key="2">
    <source>
        <dbReference type="Proteomes" id="UP001606134"/>
    </source>
</evidence>